<evidence type="ECO:0000256" key="3">
    <source>
        <dbReference type="ARBA" id="ARBA00022763"/>
    </source>
</evidence>
<dbReference type="InterPro" id="IPR014017">
    <property type="entry name" value="DNA_helicase_UvrD-like_C"/>
</dbReference>
<evidence type="ECO:0000256" key="6">
    <source>
        <dbReference type="ARBA" id="ARBA00022839"/>
    </source>
</evidence>
<evidence type="ECO:0000256" key="11">
    <source>
        <dbReference type="ARBA" id="ARBA00034617"/>
    </source>
</evidence>
<evidence type="ECO:0000259" key="16">
    <source>
        <dbReference type="PROSITE" id="PS51198"/>
    </source>
</evidence>
<comment type="caution">
    <text evidence="18">The sequence shown here is derived from an EMBL/GenBank/DDBJ whole genome shotgun (WGS) entry which is preliminary data.</text>
</comment>
<dbReference type="Gene3D" id="3.90.320.10">
    <property type="match status" value="1"/>
</dbReference>
<reference evidence="18" key="1">
    <citation type="submission" date="2022-10" db="EMBL/GenBank/DDBJ databases">
        <title>The WGS of Solirubrobacter phytolaccae KCTC 29190.</title>
        <authorList>
            <person name="Jiang Z."/>
        </authorList>
    </citation>
    <scope>NUCLEOTIDE SEQUENCE</scope>
    <source>
        <strain evidence="18">KCTC 29190</strain>
    </source>
</reference>
<evidence type="ECO:0000256" key="10">
    <source>
        <dbReference type="ARBA" id="ARBA00023235"/>
    </source>
</evidence>
<sequence>TVAAGGTTVAGGDAAMGGGDPAGGGEATPPARVPWPGELNAAELKGGAKALTSDACEAYRETWAAYRSACAEYHSHSALTLIDSLLHRYGRTFEQAKQERAAVDFEDLELRARDLLENAETRERWAERFSLIMVDEFQDTNAVQLEILEHLERENLFAVGDEFQSIYRFRHADVGIFRRRAEGVVRRLNVNFRSREELLDVLNTAFRPEFGERFSPLRAGRQEPPPEDDGRLRLFAVDPPAGEPPVELLITDTPGWDEVEPTLGLAGGGDQPWRRGEARAIAHRLRQETESGRRAGDIVVLVRATSSLRLLEEALEEQGLPTYVVGGRGYWSQEQVRDGIAWLRVLANPHDEEALLTVLSSPFCEADTDALVLLTQEGRARGSMWAALQAHARGEGTAAVPGEARIAELARLLQSEREHAERAPLEVLLERAIVATGYDLVTLARPGGDRRLANLRKLMRLAGEYERAEGRDLRGFLADAQARDLAEAREGEAALESEGLDAIRLMTIHRAKGLEFPVVCVADLGRQSGGRRAQLLVGEDRTAGLRLAPLGGGDTIPTAAWERLAAEDASADAEEERRLFYVAMTRARELLILSGGTDTSKWPAPRNGGPPIDWIVRAITPSLQLPALLERTWDTRIARVAIRVNTPTTLPEEALVSRPRTEHQEPTALPSVPAKVTPEFVRGRPAPQRLSYSQLSDYAKCGYRFYLKRVLNLPNVQPPPPLEGESETVSGIDPLLRGSIVHAALEELDFDDPRAPDDDTVRALTDTELTDDEVKEIQAFVEAFARSPLCHRLTQATRVTREAGFHFALDQDGSGPLVRGFVDAYATEPDGAHLVVDYKTDHVPEETTPEAYVHRNYETQRLVYALAALRAGAPRVEVAYCLLERPDEPLTVTYDAHDAPDIAARIRELAHGILTHAYPVTDTPHRELCGACPGRTKLCSYSQQETLKPPPALWPGARARRTPPAGTPPAAGLQPR</sequence>
<evidence type="ECO:0000256" key="14">
    <source>
        <dbReference type="PROSITE-ProRule" id="PRU00560"/>
    </source>
</evidence>
<evidence type="ECO:0000256" key="15">
    <source>
        <dbReference type="SAM" id="MobiDB-lite"/>
    </source>
</evidence>
<feature type="domain" description="UvrD-like helicase ATP-binding" evidence="16">
    <location>
        <begin position="1"/>
        <end position="195"/>
    </location>
</feature>
<evidence type="ECO:0000256" key="2">
    <source>
        <dbReference type="ARBA" id="ARBA00022741"/>
    </source>
</evidence>
<dbReference type="Proteomes" id="UP001147653">
    <property type="component" value="Unassembled WGS sequence"/>
</dbReference>
<comment type="catalytic activity">
    <reaction evidence="11">
        <text>Couples ATP hydrolysis with the unwinding of duplex DNA by translocating in the 3'-5' direction.</text>
        <dbReference type="EC" id="5.6.2.4"/>
    </reaction>
</comment>
<keyword evidence="7 14" id="KW-0067">ATP-binding</keyword>
<evidence type="ECO:0000256" key="8">
    <source>
        <dbReference type="ARBA" id="ARBA00023125"/>
    </source>
</evidence>
<evidence type="ECO:0000256" key="5">
    <source>
        <dbReference type="ARBA" id="ARBA00022806"/>
    </source>
</evidence>
<dbReference type="GO" id="GO:0009338">
    <property type="term" value="C:exodeoxyribonuclease V complex"/>
    <property type="evidence" value="ECO:0007669"/>
    <property type="project" value="TreeGrafter"/>
</dbReference>
<accession>A0A9X3SEL3</accession>
<evidence type="ECO:0000256" key="9">
    <source>
        <dbReference type="ARBA" id="ARBA00023204"/>
    </source>
</evidence>
<evidence type="ECO:0000313" key="18">
    <source>
        <dbReference type="EMBL" id="MDA0185030.1"/>
    </source>
</evidence>
<evidence type="ECO:0000256" key="4">
    <source>
        <dbReference type="ARBA" id="ARBA00022801"/>
    </source>
</evidence>
<evidence type="ECO:0000256" key="1">
    <source>
        <dbReference type="ARBA" id="ARBA00022722"/>
    </source>
</evidence>
<dbReference type="InterPro" id="IPR038726">
    <property type="entry name" value="PDDEXK_AddAB-type"/>
</dbReference>
<dbReference type="AlphaFoldDB" id="A0A9X3SEL3"/>
<protein>
    <recommendedName>
        <fullName evidence="12">DNA 3'-5' helicase</fullName>
        <ecNumber evidence="12">5.6.2.4</ecNumber>
    </recommendedName>
</protein>
<feature type="domain" description="UvrD-like helicase C-terminal" evidence="17">
    <location>
        <begin position="214"/>
        <end position="513"/>
    </location>
</feature>
<dbReference type="EMBL" id="JAPDDP010000096">
    <property type="protein sequence ID" value="MDA0185030.1"/>
    <property type="molecule type" value="Genomic_DNA"/>
</dbReference>
<dbReference type="Gene3D" id="3.40.50.300">
    <property type="entry name" value="P-loop containing nucleotide triphosphate hydrolases"/>
    <property type="match status" value="2"/>
</dbReference>
<dbReference type="PANTHER" id="PTHR11070">
    <property type="entry name" value="UVRD / RECB / PCRA DNA HELICASE FAMILY MEMBER"/>
    <property type="match status" value="1"/>
</dbReference>
<dbReference type="PROSITE" id="PS51198">
    <property type="entry name" value="UVRD_HELICASE_ATP_BIND"/>
    <property type="match status" value="1"/>
</dbReference>
<organism evidence="18 19">
    <name type="scientific">Solirubrobacter phytolaccae</name>
    <dbReference type="NCBI Taxonomy" id="1404360"/>
    <lineage>
        <taxon>Bacteria</taxon>
        <taxon>Bacillati</taxon>
        <taxon>Actinomycetota</taxon>
        <taxon>Thermoleophilia</taxon>
        <taxon>Solirubrobacterales</taxon>
        <taxon>Solirubrobacteraceae</taxon>
        <taxon>Solirubrobacter</taxon>
    </lineage>
</organism>
<evidence type="ECO:0000313" key="19">
    <source>
        <dbReference type="Proteomes" id="UP001147653"/>
    </source>
</evidence>
<comment type="catalytic activity">
    <reaction evidence="13">
        <text>ATP + H2O = ADP + phosphate + H(+)</text>
        <dbReference type="Rhea" id="RHEA:13065"/>
        <dbReference type="ChEBI" id="CHEBI:15377"/>
        <dbReference type="ChEBI" id="CHEBI:15378"/>
        <dbReference type="ChEBI" id="CHEBI:30616"/>
        <dbReference type="ChEBI" id="CHEBI:43474"/>
        <dbReference type="ChEBI" id="CHEBI:456216"/>
        <dbReference type="EC" id="5.6.2.4"/>
    </reaction>
</comment>
<dbReference type="GO" id="GO:0000725">
    <property type="term" value="P:recombinational repair"/>
    <property type="evidence" value="ECO:0007669"/>
    <property type="project" value="TreeGrafter"/>
</dbReference>
<keyword evidence="2 14" id="KW-0547">Nucleotide-binding</keyword>
<feature type="compositionally biased region" description="Low complexity" evidence="15">
    <location>
        <begin position="962"/>
        <end position="976"/>
    </location>
</feature>
<dbReference type="GO" id="GO:0004527">
    <property type="term" value="F:exonuclease activity"/>
    <property type="evidence" value="ECO:0007669"/>
    <property type="project" value="UniProtKB-KW"/>
</dbReference>
<dbReference type="RefSeq" id="WP_270029507.1">
    <property type="nucleotide sequence ID" value="NZ_JAPDDP010000096.1"/>
</dbReference>
<comment type="caution">
    <text evidence="14">Lacks conserved residue(s) required for the propagation of feature annotation.</text>
</comment>
<dbReference type="SUPFAM" id="SSF52540">
    <property type="entry name" value="P-loop containing nucleoside triphosphate hydrolases"/>
    <property type="match status" value="1"/>
</dbReference>
<evidence type="ECO:0000259" key="17">
    <source>
        <dbReference type="PROSITE" id="PS51217"/>
    </source>
</evidence>
<feature type="compositionally biased region" description="Gly residues" evidence="15">
    <location>
        <begin position="14"/>
        <end position="26"/>
    </location>
</feature>
<dbReference type="GO" id="GO:0005829">
    <property type="term" value="C:cytosol"/>
    <property type="evidence" value="ECO:0007669"/>
    <property type="project" value="TreeGrafter"/>
</dbReference>
<feature type="non-terminal residue" evidence="18">
    <location>
        <position position="1"/>
    </location>
</feature>
<keyword evidence="6" id="KW-0269">Exonuclease</keyword>
<dbReference type="GO" id="GO:0005524">
    <property type="term" value="F:ATP binding"/>
    <property type="evidence" value="ECO:0007669"/>
    <property type="project" value="UniProtKB-UniRule"/>
</dbReference>
<dbReference type="PANTHER" id="PTHR11070:SF23">
    <property type="entry name" value="RECBCD ENZYME SUBUNIT RECB"/>
    <property type="match status" value="1"/>
</dbReference>
<proteinExistence type="predicted"/>
<dbReference type="Pfam" id="PF13361">
    <property type="entry name" value="UvrD_C"/>
    <property type="match status" value="2"/>
</dbReference>
<keyword evidence="10" id="KW-0413">Isomerase</keyword>
<dbReference type="InterPro" id="IPR011604">
    <property type="entry name" value="PDDEXK-like_dom_sf"/>
</dbReference>
<dbReference type="InterPro" id="IPR014016">
    <property type="entry name" value="UvrD-like_ATP-bd"/>
</dbReference>
<keyword evidence="3" id="KW-0227">DNA damage</keyword>
<dbReference type="SUPFAM" id="SSF52980">
    <property type="entry name" value="Restriction endonuclease-like"/>
    <property type="match status" value="1"/>
</dbReference>
<dbReference type="Gene3D" id="1.10.486.10">
    <property type="entry name" value="PCRA, domain 4"/>
    <property type="match status" value="1"/>
</dbReference>
<evidence type="ECO:0000256" key="13">
    <source>
        <dbReference type="ARBA" id="ARBA00048988"/>
    </source>
</evidence>
<keyword evidence="8" id="KW-0238">DNA-binding</keyword>
<dbReference type="InterPro" id="IPR000212">
    <property type="entry name" value="DNA_helicase_UvrD/REP"/>
</dbReference>
<dbReference type="EC" id="5.6.2.4" evidence="12"/>
<dbReference type="InterPro" id="IPR027417">
    <property type="entry name" value="P-loop_NTPase"/>
</dbReference>
<feature type="compositionally biased region" description="Low complexity" evidence="15">
    <location>
        <begin position="1"/>
        <end position="13"/>
    </location>
</feature>
<evidence type="ECO:0000256" key="7">
    <source>
        <dbReference type="ARBA" id="ARBA00022840"/>
    </source>
</evidence>
<dbReference type="PROSITE" id="PS51217">
    <property type="entry name" value="UVRD_HELICASE_CTER"/>
    <property type="match status" value="1"/>
</dbReference>
<keyword evidence="5 14" id="KW-0347">Helicase</keyword>
<keyword evidence="9" id="KW-0234">DNA repair</keyword>
<keyword evidence="1" id="KW-0540">Nuclease</keyword>
<dbReference type="Pfam" id="PF12705">
    <property type="entry name" value="PDDEXK_1"/>
    <property type="match status" value="1"/>
</dbReference>
<name>A0A9X3SEL3_9ACTN</name>
<keyword evidence="19" id="KW-1185">Reference proteome</keyword>
<dbReference type="GO" id="GO:0003677">
    <property type="term" value="F:DNA binding"/>
    <property type="evidence" value="ECO:0007669"/>
    <property type="project" value="UniProtKB-KW"/>
</dbReference>
<dbReference type="GO" id="GO:0043138">
    <property type="term" value="F:3'-5' DNA helicase activity"/>
    <property type="evidence" value="ECO:0007669"/>
    <property type="project" value="UniProtKB-EC"/>
</dbReference>
<gene>
    <name evidence="18" type="ORF">OJ997_32295</name>
</gene>
<evidence type="ECO:0000256" key="12">
    <source>
        <dbReference type="ARBA" id="ARBA00034808"/>
    </source>
</evidence>
<feature type="region of interest" description="Disordered" evidence="15">
    <location>
        <begin position="1"/>
        <end position="35"/>
    </location>
</feature>
<keyword evidence="4 14" id="KW-0378">Hydrolase</keyword>
<feature type="region of interest" description="Disordered" evidence="15">
    <location>
        <begin position="946"/>
        <end position="976"/>
    </location>
</feature>
<dbReference type="Pfam" id="PF00580">
    <property type="entry name" value="UvrD-helicase"/>
    <property type="match status" value="1"/>
</dbReference>
<dbReference type="InterPro" id="IPR011335">
    <property type="entry name" value="Restrct_endonuc-II-like"/>
</dbReference>